<dbReference type="Proteomes" id="UP001501265">
    <property type="component" value="Unassembled WGS sequence"/>
</dbReference>
<gene>
    <name evidence="2" type="ORF">GCM10023220_62870</name>
</gene>
<evidence type="ECO:0000256" key="1">
    <source>
        <dbReference type="SAM" id="MobiDB-lite"/>
    </source>
</evidence>
<organism evidence="2 3">
    <name type="scientific">Streptomyces ziwulingensis</name>
    <dbReference type="NCBI Taxonomy" id="1045501"/>
    <lineage>
        <taxon>Bacteria</taxon>
        <taxon>Bacillati</taxon>
        <taxon>Actinomycetota</taxon>
        <taxon>Actinomycetes</taxon>
        <taxon>Kitasatosporales</taxon>
        <taxon>Streptomycetaceae</taxon>
        <taxon>Streptomyces</taxon>
    </lineage>
</organism>
<name>A0ABP9CZX7_9ACTN</name>
<accession>A0ABP9CZX7</accession>
<sequence length="70" mass="7735">MNTETIDSPWGQLKTVAVGGAQSPSMRVGVTATRDATRGRRHPWVIDSPRVRITPPGSRRPHTDEEEART</sequence>
<feature type="region of interest" description="Disordered" evidence="1">
    <location>
        <begin position="20"/>
        <end position="70"/>
    </location>
</feature>
<comment type="caution">
    <text evidence="2">The sequence shown here is derived from an EMBL/GenBank/DDBJ whole genome shotgun (WGS) entry which is preliminary data.</text>
</comment>
<protein>
    <submittedName>
        <fullName evidence="2">Uncharacterized protein</fullName>
    </submittedName>
</protein>
<proteinExistence type="predicted"/>
<evidence type="ECO:0000313" key="2">
    <source>
        <dbReference type="EMBL" id="GAA4821204.1"/>
    </source>
</evidence>
<dbReference type="EMBL" id="BAABIG010000083">
    <property type="protein sequence ID" value="GAA4821204.1"/>
    <property type="molecule type" value="Genomic_DNA"/>
</dbReference>
<evidence type="ECO:0000313" key="3">
    <source>
        <dbReference type="Proteomes" id="UP001501265"/>
    </source>
</evidence>
<keyword evidence="3" id="KW-1185">Reference proteome</keyword>
<reference evidence="3" key="1">
    <citation type="journal article" date="2019" name="Int. J. Syst. Evol. Microbiol.">
        <title>The Global Catalogue of Microorganisms (GCM) 10K type strain sequencing project: providing services to taxonomists for standard genome sequencing and annotation.</title>
        <authorList>
            <consortium name="The Broad Institute Genomics Platform"/>
            <consortium name="The Broad Institute Genome Sequencing Center for Infectious Disease"/>
            <person name="Wu L."/>
            <person name="Ma J."/>
        </authorList>
    </citation>
    <scope>NUCLEOTIDE SEQUENCE [LARGE SCALE GENOMIC DNA]</scope>
    <source>
        <strain evidence="3">JCM 18081</strain>
    </source>
</reference>